<proteinExistence type="predicted"/>
<reference evidence="2 3" key="1">
    <citation type="submission" date="2014-03" db="EMBL/GenBank/DDBJ databases">
        <title>Draft genome of the hookworm Oesophagostomum dentatum.</title>
        <authorList>
            <person name="Mitreva M."/>
        </authorList>
    </citation>
    <scope>NUCLEOTIDE SEQUENCE [LARGE SCALE GENOMIC DNA]</scope>
    <source>
        <strain evidence="2 3">OD-Hann</strain>
    </source>
</reference>
<evidence type="ECO:0000313" key="3">
    <source>
        <dbReference type="Proteomes" id="UP000053660"/>
    </source>
</evidence>
<evidence type="ECO:0000256" key="1">
    <source>
        <dbReference type="SAM" id="MobiDB-lite"/>
    </source>
</evidence>
<dbReference type="AlphaFoldDB" id="A0A0B1T359"/>
<accession>A0A0B1T359</accession>
<dbReference type="Proteomes" id="UP000053660">
    <property type="component" value="Unassembled WGS sequence"/>
</dbReference>
<evidence type="ECO:0000313" key="2">
    <source>
        <dbReference type="EMBL" id="KHJ90217.1"/>
    </source>
</evidence>
<gene>
    <name evidence="2" type="ORF">OESDEN_09941</name>
</gene>
<protein>
    <submittedName>
        <fullName evidence="2">Uncharacterized protein</fullName>
    </submittedName>
</protein>
<name>A0A0B1T359_OESDE</name>
<feature type="region of interest" description="Disordered" evidence="1">
    <location>
        <begin position="1"/>
        <end position="22"/>
    </location>
</feature>
<organism evidence="2 3">
    <name type="scientific">Oesophagostomum dentatum</name>
    <name type="common">Nodular worm</name>
    <dbReference type="NCBI Taxonomy" id="61180"/>
    <lineage>
        <taxon>Eukaryota</taxon>
        <taxon>Metazoa</taxon>
        <taxon>Ecdysozoa</taxon>
        <taxon>Nematoda</taxon>
        <taxon>Chromadorea</taxon>
        <taxon>Rhabditida</taxon>
        <taxon>Rhabditina</taxon>
        <taxon>Rhabditomorpha</taxon>
        <taxon>Strongyloidea</taxon>
        <taxon>Strongylidae</taxon>
        <taxon>Oesophagostomum</taxon>
    </lineage>
</organism>
<dbReference type="EMBL" id="KN553251">
    <property type="protein sequence ID" value="KHJ90217.1"/>
    <property type="molecule type" value="Genomic_DNA"/>
</dbReference>
<keyword evidence="3" id="KW-1185">Reference proteome</keyword>
<sequence length="56" mass="6428">MNSMLGEGEELRTAHPCVSEPNLSTQKDFMKIKLTKDTPSQIRRAKLAKKRTMRHS</sequence>